<comment type="caution">
    <text evidence="1">The sequence shown here is derived from an EMBL/GenBank/DDBJ whole genome shotgun (WGS) entry which is preliminary data.</text>
</comment>
<evidence type="ECO:0000313" key="1">
    <source>
        <dbReference type="EMBL" id="MFC7136270.1"/>
    </source>
</evidence>
<gene>
    <name evidence="1" type="ORF">ACFQRB_06295</name>
</gene>
<accession>A0ABD5XT73</accession>
<keyword evidence="2" id="KW-1185">Reference proteome</keyword>
<dbReference type="Proteomes" id="UP001596368">
    <property type="component" value="Unassembled WGS sequence"/>
</dbReference>
<proteinExistence type="predicted"/>
<dbReference type="InterPro" id="IPR002692">
    <property type="entry name" value="S45"/>
</dbReference>
<dbReference type="Gene3D" id="3.60.20.10">
    <property type="entry name" value="Glutamine Phosphoribosylpyrophosphate, subunit 1, domain 1"/>
    <property type="match status" value="1"/>
</dbReference>
<reference evidence="1 2" key="1">
    <citation type="journal article" date="2019" name="Int. J. Syst. Evol. Microbiol.">
        <title>The Global Catalogue of Microorganisms (GCM) 10K type strain sequencing project: providing services to taxonomists for standard genome sequencing and annotation.</title>
        <authorList>
            <consortium name="The Broad Institute Genomics Platform"/>
            <consortium name="The Broad Institute Genome Sequencing Center for Infectious Disease"/>
            <person name="Wu L."/>
            <person name="Ma J."/>
        </authorList>
    </citation>
    <scope>NUCLEOTIDE SEQUENCE [LARGE SCALE GENOMIC DNA]</scope>
    <source>
        <strain evidence="1 2">DT92</strain>
    </source>
</reference>
<evidence type="ECO:0000313" key="2">
    <source>
        <dbReference type="Proteomes" id="UP001596368"/>
    </source>
</evidence>
<dbReference type="AlphaFoldDB" id="A0ABD5XT73"/>
<name>A0ABD5XT73_9EURY</name>
<dbReference type="InterPro" id="IPR029055">
    <property type="entry name" value="Ntn_hydrolases_N"/>
</dbReference>
<sequence length="98" mass="10653">MDHPFDQSFLNYPRYPTDGSAATLFNVRVDDGAGSSWRQVCPQDGSTSRCILPGGNDGNPYAESYDDQLAAWANGEFKPMDRAMRGDLAVRFAGGDGE</sequence>
<dbReference type="EMBL" id="JBHSZG010000001">
    <property type="protein sequence ID" value="MFC7136270.1"/>
    <property type="molecule type" value="Genomic_DNA"/>
</dbReference>
<protein>
    <submittedName>
        <fullName evidence="1">Penicillin acylase family protein</fullName>
    </submittedName>
</protein>
<dbReference type="SUPFAM" id="SSF56235">
    <property type="entry name" value="N-terminal nucleophile aminohydrolases (Ntn hydrolases)"/>
    <property type="match status" value="1"/>
</dbReference>
<dbReference type="Pfam" id="PF01804">
    <property type="entry name" value="Penicil_amidase"/>
    <property type="match status" value="1"/>
</dbReference>
<organism evidence="1 2">
    <name type="scientific">Halobaculum litoreum</name>
    <dbReference type="NCBI Taxonomy" id="3031998"/>
    <lineage>
        <taxon>Archaea</taxon>
        <taxon>Methanobacteriati</taxon>
        <taxon>Methanobacteriota</taxon>
        <taxon>Stenosarchaea group</taxon>
        <taxon>Halobacteria</taxon>
        <taxon>Halobacteriales</taxon>
        <taxon>Haloferacaceae</taxon>
        <taxon>Halobaculum</taxon>
    </lineage>
</organism>